<dbReference type="Proteomes" id="UP000326396">
    <property type="component" value="Linkage Group LG2"/>
</dbReference>
<name>A0A5N6NCK1_9ASTR</name>
<keyword evidence="2" id="KW-1185">Reference proteome</keyword>
<evidence type="ECO:0000313" key="2">
    <source>
        <dbReference type="Proteomes" id="UP000326396"/>
    </source>
</evidence>
<dbReference type="AlphaFoldDB" id="A0A5N6NCK1"/>
<organism evidence="1 2">
    <name type="scientific">Mikania micrantha</name>
    <name type="common">bitter vine</name>
    <dbReference type="NCBI Taxonomy" id="192012"/>
    <lineage>
        <taxon>Eukaryota</taxon>
        <taxon>Viridiplantae</taxon>
        <taxon>Streptophyta</taxon>
        <taxon>Embryophyta</taxon>
        <taxon>Tracheophyta</taxon>
        <taxon>Spermatophyta</taxon>
        <taxon>Magnoliopsida</taxon>
        <taxon>eudicotyledons</taxon>
        <taxon>Gunneridae</taxon>
        <taxon>Pentapetalae</taxon>
        <taxon>asterids</taxon>
        <taxon>campanulids</taxon>
        <taxon>Asterales</taxon>
        <taxon>Asteraceae</taxon>
        <taxon>Asteroideae</taxon>
        <taxon>Heliantheae alliance</taxon>
        <taxon>Eupatorieae</taxon>
        <taxon>Mikania</taxon>
    </lineage>
</organism>
<dbReference type="EMBL" id="SZYD01000012">
    <property type="protein sequence ID" value="KAD4585586.1"/>
    <property type="molecule type" value="Genomic_DNA"/>
</dbReference>
<proteinExistence type="predicted"/>
<dbReference type="OrthoDB" id="1725812at2759"/>
<protein>
    <submittedName>
        <fullName evidence="1">Uncharacterized protein</fullName>
    </submittedName>
</protein>
<accession>A0A5N6NCK1</accession>
<gene>
    <name evidence="1" type="ORF">E3N88_23187</name>
</gene>
<comment type="caution">
    <text evidence="1">The sequence shown here is derived from an EMBL/GenBank/DDBJ whole genome shotgun (WGS) entry which is preliminary data.</text>
</comment>
<evidence type="ECO:0000313" key="1">
    <source>
        <dbReference type="EMBL" id="KAD4585586.1"/>
    </source>
</evidence>
<reference evidence="1 2" key="1">
    <citation type="submission" date="2019-05" db="EMBL/GenBank/DDBJ databases">
        <title>Mikania micrantha, genome provides insights into the molecular mechanism of rapid growth.</title>
        <authorList>
            <person name="Liu B."/>
        </authorList>
    </citation>
    <scope>NUCLEOTIDE SEQUENCE [LARGE SCALE GENOMIC DNA]</scope>
    <source>
        <strain evidence="1">NLD-2019</strain>
        <tissue evidence="1">Leaf</tissue>
    </source>
</reference>
<sequence length="108" mass="12420">MTSWERSDRWNSLHYGERRLQLVRNRRLFACSLTEKKPIRRSTATLDRERVEVAKSGIGCTNSTDRRPSRCLWGRTDRLISSCDRRSTLANATREEAAKIPSLTNAPA</sequence>